<keyword evidence="4" id="KW-1185">Reference proteome</keyword>
<dbReference type="PANTHER" id="PTHR35007">
    <property type="entry name" value="INTEGRAL MEMBRANE PROTEIN-RELATED"/>
    <property type="match status" value="1"/>
</dbReference>
<keyword evidence="2" id="KW-0472">Membrane</keyword>
<organism evidence="3 4">
    <name type="scientific">Pseudonocardia sediminis</name>
    <dbReference type="NCBI Taxonomy" id="1397368"/>
    <lineage>
        <taxon>Bacteria</taxon>
        <taxon>Bacillati</taxon>
        <taxon>Actinomycetota</taxon>
        <taxon>Actinomycetes</taxon>
        <taxon>Pseudonocardiales</taxon>
        <taxon>Pseudonocardiaceae</taxon>
        <taxon>Pseudonocardia</taxon>
    </lineage>
</organism>
<feature type="transmembrane region" description="Helical" evidence="2">
    <location>
        <begin position="48"/>
        <end position="78"/>
    </location>
</feature>
<dbReference type="AlphaFoldDB" id="A0A4Q7URL2"/>
<accession>A0A4Q7URL2</accession>
<protein>
    <submittedName>
        <fullName evidence="3">Tight adherence protein B</fullName>
    </submittedName>
</protein>
<feature type="transmembrane region" description="Helical" evidence="2">
    <location>
        <begin position="253"/>
        <end position="272"/>
    </location>
</feature>
<evidence type="ECO:0000256" key="1">
    <source>
        <dbReference type="SAM" id="MobiDB-lite"/>
    </source>
</evidence>
<dbReference type="Proteomes" id="UP000291591">
    <property type="component" value="Unassembled WGS sequence"/>
</dbReference>
<dbReference type="EMBL" id="SHKL01000001">
    <property type="protein sequence ID" value="RZT83604.1"/>
    <property type="molecule type" value="Genomic_DNA"/>
</dbReference>
<comment type="caution">
    <text evidence="3">The sequence shown here is derived from an EMBL/GenBank/DDBJ whole genome shotgun (WGS) entry which is preliminary data.</text>
</comment>
<gene>
    <name evidence="3" type="ORF">EV383_0414</name>
</gene>
<sequence>MNATGTALALAALAASLLVLPRAPGPGRLAGLAGPAGTTPVTRRLPVGAALVAAGGVGGFLLLGPAGALCGPAAVAVVRRRRDRARVERVRAAAAAELADALSRITDELRTGAHPAAALAGVAHDGPMARELLGPAEAAARLGEPVPAALRRVAEGRVAEGRVAEGRAAEGRADPGRADRGPNGDGSAMGETVTDRGTGTAAAPDLERVAAAWELADRHGAPLADLLAGTLDDIRWRLAHGSRVRAQLAGPRATAAVLTTLPLFGVGLGQLMGTDPLGVLRDGLLGQGLLVVGCGLTAAGVLWSERILHAAVAR</sequence>
<proteinExistence type="predicted"/>
<feature type="compositionally biased region" description="Basic and acidic residues" evidence="1">
    <location>
        <begin position="161"/>
        <end position="182"/>
    </location>
</feature>
<reference evidence="3 4" key="1">
    <citation type="submission" date="2019-02" db="EMBL/GenBank/DDBJ databases">
        <title>Sequencing the genomes of 1000 actinobacteria strains.</title>
        <authorList>
            <person name="Klenk H.-P."/>
        </authorList>
    </citation>
    <scope>NUCLEOTIDE SEQUENCE [LARGE SCALE GENOMIC DNA]</scope>
    <source>
        <strain evidence="3 4">DSM 45779</strain>
    </source>
</reference>
<keyword evidence="2" id="KW-0812">Transmembrane</keyword>
<evidence type="ECO:0000313" key="4">
    <source>
        <dbReference type="Proteomes" id="UP000291591"/>
    </source>
</evidence>
<name>A0A4Q7URL2_PSEST</name>
<evidence type="ECO:0000256" key="2">
    <source>
        <dbReference type="SAM" id="Phobius"/>
    </source>
</evidence>
<feature type="transmembrane region" description="Helical" evidence="2">
    <location>
        <begin position="284"/>
        <end position="304"/>
    </location>
</feature>
<evidence type="ECO:0000313" key="3">
    <source>
        <dbReference type="EMBL" id="RZT83604.1"/>
    </source>
</evidence>
<dbReference type="PANTHER" id="PTHR35007:SF4">
    <property type="entry name" value="CONSERVED TRANSMEMBRANE PROTEIN-RELATED"/>
    <property type="match status" value="1"/>
</dbReference>
<feature type="region of interest" description="Disordered" evidence="1">
    <location>
        <begin position="161"/>
        <end position="201"/>
    </location>
</feature>
<keyword evidence="2" id="KW-1133">Transmembrane helix</keyword>